<dbReference type="PROSITE" id="PS50067">
    <property type="entry name" value="KINESIN_MOTOR_2"/>
    <property type="match status" value="1"/>
</dbReference>
<dbReference type="OrthoDB" id="6113898at2759"/>
<dbReference type="PANTHER" id="PTHR47968:SF36">
    <property type="entry name" value="KINESIN HEAVY CHAIN ISOFORM X1"/>
    <property type="match status" value="1"/>
</dbReference>
<proteinExistence type="inferred from homology"/>
<dbReference type="Proteomes" id="UP000678393">
    <property type="component" value="Unassembled WGS sequence"/>
</dbReference>
<dbReference type="InterPro" id="IPR036961">
    <property type="entry name" value="Kinesin_motor_dom_sf"/>
</dbReference>
<dbReference type="AlphaFoldDB" id="A0A8S3YHC3"/>
<sequence>MANGNECSIKVICRVRPLNESEERAGSKFVLKFPTDDSVTVGGKLFVFDKIIKPNVSQEYVYEVTAKPIVA</sequence>
<dbReference type="GO" id="GO:0007018">
    <property type="term" value="P:microtubule-based movement"/>
    <property type="evidence" value="ECO:0007669"/>
    <property type="project" value="InterPro"/>
</dbReference>
<evidence type="ECO:0000259" key="9">
    <source>
        <dbReference type="PROSITE" id="PS50067"/>
    </source>
</evidence>
<feature type="non-terminal residue" evidence="10">
    <location>
        <position position="71"/>
    </location>
</feature>
<dbReference type="GO" id="GO:0008017">
    <property type="term" value="F:microtubule binding"/>
    <property type="evidence" value="ECO:0007669"/>
    <property type="project" value="InterPro"/>
</dbReference>
<evidence type="ECO:0000313" key="11">
    <source>
        <dbReference type="Proteomes" id="UP000678393"/>
    </source>
</evidence>
<dbReference type="SUPFAM" id="SSF52540">
    <property type="entry name" value="P-loop containing nucleoside triphosphate hydrolases"/>
    <property type="match status" value="1"/>
</dbReference>
<dbReference type="InterPro" id="IPR001752">
    <property type="entry name" value="Kinesin_motor_dom"/>
</dbReference>
<protein>
    <recommendedName>
        <fullName evidence="9">Kinesin motor domain-containing protein</fullName>
    </recommendedName>
</protein>
<evidence type="ECO:0000256" key="7">
    <source>
        <dbReference type="ARBA" id="ARBA00023212"/>
    </source>
</evidence>
<comment type="caution">
    <text evidence="8">Lacks conserved residue(s) required for the propagation of feature annotation.</text>
</comment>
<evidence type="ECO:0000256" key="8">
    <source>
        <dbReference type="PROSITE-ProRule" id="PRU00283"/>
    </source>
</evidence>
<dbReference type="PANTHER" id="PTHR47968">
    <property type="entry name" value="CENTROMERE PROTEIN E"/>
    <property type="match status" value="1"/>
</dbReference>
<dbReference type="EMBL" id="CAJHNH020000269">
    <property type="protein sequence ID" value="CAG5116519.1"/>
    <property type="molecule type" value="Genomic_DNA"/>
</dbReference>
<keyword evidence="7" id="KW-0963">Cytoplasm</keyword>
<dbReference type="GO" id="GO:0003777">
    <property type="term" value="F:microtubule motor activity"/>
    <property type="evidence" value="ECO:0007669"/>
    <property type="project" value="InterPro"/>
</dbReference>
<evidence type="ECO:0000313" key="10">
    <source>
        <dbReference type="EMBL" id="CAG5116519.1"/>
    </source>
</evidence>
<reference evidence="10" key="1">
    <citation type="submission" date="2021-04" db="EMBL/GenBank/DDBJ databases">
        <authorList>
            <consortium name="Molecular Ecology Group"/>
        </authorList>
    </citation>
    <scope>NUCLEOTIDE SEQUENCE</scope>
</reference>
<evidence type="ECO:0000256" key="5">
    <source>
        <dbReference type="ARBA" id="ARBA00023054"/>
    </source>
</evidence>
<keyword evidence="4" id="KW-0067">ATP-binding</keyword>
<evidence type="ECO:0000256" key="2">
    <source>
        <dbReference type="ARBA" id="ARBA00022701"/>
    </source>
</evidence>
<comment type="similarity">
    <text evidence="8">Belongs to the TRAFAC class myosin-kinesin ATPase superfamily. Kinesin family.</text>
</comment>
<evidence type="ECO:0000256" key="1">
    <source>
        <dbReference type="ARBA" id="ARBA00004245"/>
    </source>
</evidence>
<accession>A0A8S3YHC3</accession>
<dbReference type="InterPro" id="IPR027640">
    <property type="entry name" value="Kinesin-like_fam"/>
</dbReference>
<gene>
    <name evidence="10" type="ORF">CUNI_LOCUS2077</name>
</gene>
<keyword evidence="6" id="KW-0505">Motor protein</keyword>
<organism evidence="10 11">
    <name type="scientific">Candidula unifasciata</name>
    <dbReference type="NCBI Taxonomy" id="100452"/>
    <lineage>
        <taxon>Eukaryota</taxon>
        <taxon>Metazoa</taxon>
        <taxon>Spiralia</taxon>
        <taxon>Lophotrochozoa</taxon>
        <taxon>Mollusca</taxon>
        <taxon>Gastropoda</taxon>
        <taxon>Heterobranchia</taxon>
        <taxon>Euthyneura</taxon>
        <taxon>Panpulmonata</taxon>
        <taxon>Eupulmonata</taxon>
        <taxon>Stylommatophora</taxon>
        <taxon>Helicina</taxon>
        <taxon>Helicoidea</taxon>
        <taxon>Geomitridae</taxon>
        <taxon>Candidula</taxon>
    </lineage>
</organism>
<evidence type="ECO:0000256" key="4">
    <source>
        <dbReference type="ARBA" id="ARBA00022840"/>
    </source>
</evidence>
<evidence type="ECO:0000256" key="6">
    <source>
        <dbReference type="ARBA" id="ARBA00023175"/>
    </source>
</evidence>
<keyword evidence="3" id="KW-0547">Nucleotide-binding</keyword>
<keyword evidence="7" id="KW-0206">Cytoskeleton</keyword>
<keyword evidence="11" id="KW-1185">Reference proteome</keyword>
<keyword evidence="5" id="KW-0175">Coiled coil</keyword>
<dbReference type="Gene3D" id="3.40.850.10">
    <property type="entry name" value="Kinesin motor domain"/>
    <property type="match status" value="1"/>
</dbReference>
<feature type="domain" description="Kinesin motor" evidence="9">
    <location>
        <begin position="8"/>
        <end position="71"/>
    </location>
</feature>
<dbReference type="GO" id="GO:0005874">
    <property type="term" value="C:microtubule"/>
    <property type="evidence" value="ECO:0007669"/>
    <property type="project" value="UniProtKB-KW"/>
</dbReference>
<evidence type="ECO:0000256" key="3">
    <source>
        <dbReference type="ARBA" id="ARBA00022741"/>
    </source>
</evidence>
<dbReference type="InterPro" id="IPR027417">
    <property type="entry name" value="P-loop_NTPase"/>
</dbReference>
<dbReference type="GO" id="GO:0005524">
    <property type="term" value="F:ATP binding"/>
    <property type="evidence" value="ECO:0007669"/>
    <property type="project" value="UniProtKB-KW"/>
</dbReference>
<comment type="caution">
    <text evidence="10">The sequence shown here is derived from an EMBL/GenBank/DDBJ whole genome shotgun (WGS) entry which is preliminary data.</text>
</comment>
<name>A0A8S3YHC3_9EUPU</name>
<comment type="subcellular location">
    <subcellularLocation>
        <location evidence="1">Cytoplasm</location>
        <location evidence="1">Cytoskeleton</location>
    </subcellularLocation>
</comment>
<keyword evidence="2" id="KW-0493">Microtubule</keyword>